<dbReference type="AlphaFoldDB" id="A0A1B8AMN4"/>
<proteinExistence type="predicted"/>
<organism evidence="1 2">
    <name type="scientific">Fusarium poae</name>
    <dbReference type="NCBI Taxonomy" id="36050"/>
    <lineage>
        <taxon>Eukaryota</taxon>
        <taxon>Fungi</taxon>
        <taxon>Dikarya</taxon>
        <taxon>Ascomycota</taxon>
        <taxon>Pezizomycotina</taxon>
        <taxon>Sordariomycetes</taxon>
        <taxon>Hypocreomycetidae</taxon>
        <taxon>Hypocreales</taxon>
        <taxon>Nectriaceae</taxon>
        <taxon>Fusarium</taxon>
    </lineage>
</organism>
<evidence type="ECO:0000313" key="2">
    <source>
        <dbReference type="Proteomes" id="UP000091967"/>
    </source>
</evidence>
<dbReference type="Proteomes" id="UP000091967">
    <property type="component" value="Unassembled WGS sequence"/>
</dbReference>
<gene>
    <name evidence="1" type="ORF">FPOA_08131</name>
</gene>
<dbReference type="OrthoDB" id="4392610at2759"/>
<dbReference type="STRING" id="36050.A0A1B8AMN4"/>
<sequence length="129" mass="15121">MASTTQISHAYRSLYRNLLKAVQNSSPARYVARDQLRRAFREPGATYDERGIKRTNWFLEAAAREKGMEHRILKNLLRVQNMRFRKRGYSSYDPLKHASYEMRVANATAYNHYDMTVAMLNKSMGTLLR</sequence>
<accession>A0A1B8AMN4</accession>
<dbReference type="OMA" id="KSMGLCL"/>
<reference evidence="1 2" key="1">
    <citation type="submission" date="2016-06" db="EMBL/GenBank/DDBJ databases">
        <title>Living apart together: crosstalk between the core and supernumerary genomes in a fungal plant pathogen.</title>
        <authorList>
            <person name="Vanheule A."/>
            <person name="Audenaert K."/>
            <person name="Warris S."/>
            <person name="Van De Geest H."/>
            <person name="Schijlen E."/>
            <person name="Hofte M."/>
            <person name="De Saeger S."/>
            <person name="Haesaert G."/>
            <person name="Waalwijk C."/>
            <person name="Van Der Lee T."/>
        </authorList>
    </citation>
    <scope>NUCLEOTIDE SEQUENCE [LARGE SCALE GENOMIC DNA]</scope>
    <source>
        <strain evidence="1 2">2516</strain>
    </source>
</reference>
<keyword evidence="2" id="KW-1185">Reference proteome</keyword>
<name>A0A1B8AMN4_FUSPO</name>
<evidence type="ECO:0000313" key="1">
    <source>
        <dbReference type="EMBL" id="OBS21795.1"/>
    </source>
</evidence>
<comment type="caution">
    <text evidence="1">The sequence shown here is derived from an EMBL/GenBank/DDBJ whole genome shotgun (WGS) entry which is preliminary data.</text>
</comment>
<protein>
    <submittedName>
        <fullName evidence="1">Uncharacterized protein</fullName>
    </submittedName>
</protein>
<dbReference type="EMBL" id="LYXU01000003">
    <property type="protein sequence ID" value="OBS21795.1"/>
    <property type="molecule type" value="Genomic_DNA"/>
</dbReference>